<evidence type="ECO:0000256" key="10">
    <source>
        <dbReference type="SAM" id="SignalP"/>
    </source>
</evidence>
<dbReference type="EMBL" id="KN840683">
    <property type="protein sequence ID" value="KIP02326.1"/>
    <property type="molecule type" value="Genomic_DNA"/>
</dbReference>
<evidence type="ECO:0000256" key="5">
    <source>
        <dbReference type="ARBA" id="ARBA00023002"/>
    </source>
</evidence>
<feature type="active site" description="Proton donor" evidence="6">
    <location>
        <position position="577"/>
    </location>
</feature>
<dbReference type="SUPFAM" id="SSF51905">
    <property type="entry name" value="FAD/NAD(P)-binding domain"/>
    <property type="match status" value="1"/>
</dbReference>
<dbReference type="PROSITE" id="PS00624">
    <property type="entry name" value="GMC_OXRED_2"/>
    <property type="match status" value="1"/>
</dbReference>
<dbReference type="InterPro" id="IPR000172">
    <property type="entry name" value="GMC_OxRdtase_N"/>
</dbReference>
<feature type="domain" description="Glucose-methanol-choline oxidoreductase N-terminal" evidence="11">
    <location>
        <begin position="131"/>
        <end position="154"/>
    </location>
</feature>
<feature type="domain" description="Glucose-methanol-choline oxidoreductase N-terminal" evidence="12">
    <location>
        <begin position="327"/>
        <end position="341"/>
    </location>
</feature>
<dbReference type="OrthoDB" id="269227at2759"/>
<feature type="chain" id="PRO_5002178054" description="Glucose-methanol-choline oxidoreductase N-terminal domain-containing protein" evidence="10">
    <location>
        <begin position="20"/>
        <end position="697"/>
    </location>
</feature>
<comment type="similarity">
    <text evidence="2 8">Belongs to the GMC oxidoreductase family.</text>
</comment>
<keyword evidence="3 8" id="KW-0285">Flavoprotein</keyword>
<feature type="binding site" evidence="7">
    <location>
        <position position="284"/>
    </location>
    <ligand>
        <name>FAD</name>
        <dbReference type="ChEBI" id="CHEBI:57692"/>
    </ligand>
</feature>
<dbReference type="Gene3D" id="3.30.560.10">
    <property type="entry name" value="Glucose Oxidase, domain 3"/>
    <property type="match status" value="1"/>
</dbReference>
<dbReference type="Pfam" id="PF05199">
    <property type="entry name" value="GMC_oxred_C"/>
    <property type="match status" value="1"/>
</dbReference>
<dbReference type="SUPFAM" id="SSF54373">
    <property type="entry name" value="FAD-linked reductases, C-terminal domain"/>
    <property type="match status" value="1"/>
</dbReference>
<evidence type="ECO:0000313" key="14">
    <source>
        <dbReference type="Proteomes" id="UP000053257"/>
    </source>
</evidence>
<reference evidence="13 14" key="1">
    <citation type="journal article" date="2014" name="PLoS Genet.">
        <title>Analysis of the Phlebiopsis gigantea genome, transcriptome and secretome provides insight into its pioneer colonization strategies of wood.</title>
        <authorList>
            <person name="Hori C."/>
            <person name="Ishida T."/>
            <person name="Igarashi K."/>
            <person name="Samejima M."/>
            <person name="Suzuki H."/>
            <person name="Master E."/>
            <person name="Ferreira P."/>
            <person name="Ruiz-Duenas F.J."/>
            <person name="Held B."/>
            <person name="Canessa P."/>
            <person name="Larrondo L.F."/>
            <person name="Schmoll M."/>
            <person name="Druzhinina I.S."/>
            <person name="Kubicek C.P."/>
            <person name="Gaskell J.A."/>
            <person name="Kersten P."/>
            <person name="St John F."/>
            <person name="Glasner J."/>
            <person name="Sabat G."/>
            <person name="Splinter BonDurant S."/>
            <person name="Syed K."/>
            <person name="Yadav J."/>
            <person name="Mgbeahuruike A.C."/>
            <person name="Kovalchuk A."/>
            <person name="Asiegbu F.O."/>
            <person name="Lackner G."/>
            <person name="Hoffmeister D."/>
            <person name="Rencoret J."/>
            <person name="Gutierrez A."/>
            <person name="Sun H."/>
            <person name="Lindquist E."/>
            <person name="Barry K."/>
            <person name="Riley R."/>
            <person name="Grigoriev I.V."/>
            <person name="Henrissat B."/>
            <person name="Kues U."/>
            <person name="Berka R.M."/>
            <person name="Martinez A.T."/>
            <person name="Covert S.F."/>
            <person name="Blanchette R.A."/>
            <person name="Cullen D."/>
        </authorList>
    </citation>
    <scope>NUCLEOTIDE SEQUENCE [LARGE SCALE GENOMIC DNA]</scope>
    <source>
        <strain evidence="13 14">11061_1 CR5-6</strain>
    </source>
</reference>
<evidence type="ECO:0000256" key="6">
    <source>
        <dbReference type="PIRSR" id="PIRSR000137-1"/>
    </source>
</evidence>
<dbReference type="InterPro" id="IPR027424">
    <property type="entry name" value="Glucose_Oxidase_domain_2"/>
</dbReference>
<dbReference type="Gene3D" id="3.50.50.60">
    <property type="entry name" value="FAD/NAD(P)-binding domain"/>
    <property type="match status" value="1"/>
</dbReference>
<dbReference type="HOGENOM" id="CLU_002865_6_0_1"/>
<dbReference type="STRING" id="745531.A0A0C3RQY6"/>
<dbReference type="PIRSF" id="PIRSF000137">
    <property type="entry name" value="Alcohol_oxidase"/>
    <property type="match status" value="1"/>
</dbReference>
<dbReference type="GO" id="GO:0050660">
    <property type="term" value="F:flavin adenine dinucleotide binding"/>
    <property type="evidence" value="ECO:0007669"/>
    <property type="project" value="InterPro"/>
</dbReference>
<keyword evidence="4 7" id="KW-0274">FAD</keyword>
<evidence type="ECO:0000256" key="4">
    <source>
        <dbReference type="ARBA" id="ARBA00022827"/>
    </source>
</evidence>
<evidence type="ECO:0000313" key="13">
    <source>
        <dbReference type="EMBL" id="KIP02326.1"/>
    </source>
</evidence>
<dbReference type="AlphaFoldDB" id="A0A0C3RQY6"/>
<accession>A0A0C3RQY6</accession>
<dbReference type="PANTHER" id="PTHR11552">
    <property type="entry name" value="GLUCOSE-METHANOL-CHOLINE GMC OXIDOREDUCTASE"/>
    <property type="match status" value="1"/>
</dbReference>
<feature type="compositionally biased region" description="Low complexity" evidence="9">
    <location>
        <begin position="651"/>
        <end position="673"/>
    </location>
</feature>
<feature type="signal peptide" evidence="10">
    <location>
        <begin position="1"/>
        <end position="19"/>
    </location>
</feature>
<keyword evidence="10" id="KW-0732">Signal</keyword>
<dbReference type="GO" id="GO:0016614">
    <property type="term" value="F:oxidoreductase activity, acting on CH-OH group of donors"/>
    <property type="evidence" value="ECO:0007669"/>
    <property type="project" value="InterPro"/>
</dbReference>
<feature type="region of interest" description="Disordered" evidence="9">
    <location>
        <begin position="651"/>
        <end position="676"/>
    </location>
</feature>
<dbReference type="Proteomes" id="UP000053257">
    <property type="component" value="Unassembled WGS sequence"/>
</dbReference>
<proteinExistence type="inferred from homology"/>
<comment type="cofactor">
    <cofactor evidence="1 7">
        <name>FAD</name>
        <dbReference type="ChEBI" id="CHEBI:57692"/>
    </cofactor>
</comment>
<name>A0A0C3RQY6_PHLG1</name>
<evidence type="ECO:0000256" key="2">
    <source>
        <dbReference type="ARBA" id="ARBA00010790"/>
    </source>
</evidence>
<keyword evidence="14" id="KW-1185">Reference proteome</keyword>
<evidence type="ECO:0000256" key="7">
    <source>
        <dbReference type="PIRSR" id="PIRSR000137-2"/>
    </source>
</evidence>
<dbReference type="Gene3D" id="4.10.450.10">
    <property type="entry name" value="Glucose Oxidase, domain 2"/>
    <property type="match status" value="1"/>
</dbReference>
<dbReference type="InterPro" id="IPR036188">
    <property type="entry name" value="FAD/NAD-bd_sf"/>
</dbReference>
<dbReference type="Pfam" id="PF00732">
    <property type="entry name" value="GMC_oxred_N"/>
    <property type="match status" value="1"/>
</dbReference>
<evidence type="ECO:0000259" key="11">
    <source>
        <dbReference type="PROSITE" id="PS00623"/>
    </source>
</evidence>
<feature type="active site" description="Proton acceptor" evidence="6">
    <location>
        <position position="620"/>
    </location>
</feature>
<dbReference type="InterPro" id="IPR007867">
    <property type="entry name" value="GMC_OxRtase_C"/>
</dbReference>
<protein>
    <recommendedName>
        <fullName evidence="11 12">Glucose-methanol-choline oxidoreductase N-terminal domain-containing protein</fullName>
    </recommendedName>
</protein>
<sequence length="697" mass="73128">MRSLSLLLAALSLSSPSFGFTGSHRDIYHDRNGHDLRRRNIVYDGQIANTYDFVIVGGGTAGLALASRLSEDSNHTVLVLEAGDTGDAVASSIDIPGNAYYSSLLGSSYDWGYQTVQQPSAANRAISWPRGKVLGGSSAVNGLYAVRPSKVEVDAWAAMVDGGDKWDWNSLFATMKQSENFTAPSAQIQAEGNIMYDPSSHGTAGPVHVSYPGYILPVVGNWTTTLSDIGVPFSADANGGDGWGGFIATSTINQANWTRSYSRSAYIDPLPPRANLAILANATVTRLIFASNSTQGNLTVSSVEFASTRSAQRQTVNVTKEVILAGGAIGSPQVLMLSGVGPKDVLEAVNIPVNVELPGVGQHLQDHISTQVTFQTSEDTAASIHQANSTTLPNGQSSPFLSFINSATAYANISALLGDYYTTFQANIASALETSASTLVPSQYPEVAEGYKAIYNTTASLLNTPIGQIEILLSLTGTSQSTNKVIAIQAALQHPFSQGRLYINSTDAFDHPVIDPAYVSHSADIVMLREGLKLARKLGGTAPLSSAVINEISPGSAVQSDDDWDAWAAQNFGTEFHPSCSCAMLPQSQGGVVDANLKVYGTANLRVADASVFPIQFAAHLQMPVYGLAEQAANIIRAEYNGVVLAQPSSVTPPTATSTGIRPSSTSSGNSKSGAPRTPLSTAAAALVAVAAIFALL</sequence>
<evidence type="ECO:0000256" key="3">
    <source>
        <dbReference type="ARBA" id="ARBA00022630"/>
    </source>
</evidence>
<dbReference type="PANTHER" id="PTHR11552:SF218">
    <property type="entry name" value="GLUCOSE-METHANOL-CHOLINE OXIDOREDUCTASE N-TERMINAL DOMAIN-CONTAINING PROTEIN"/>
    <property type="match status" value="1"/>
</dbReference>
<dbReference type="InterPro" id="IPR012132">
    <property type="entry name" value="GMC_OxRdtase"/>
</dbReference>
<evidence type="ECO:0000256" key="1">
    <source>
        <dbReference type="ARBA" id="ARBA00001974"/>
    </source>
</evidence>
<gene>
    <name evidence="13" type="ORF">PHLGIDRAFT_130794</name>
</gene>
<evidence type="ECO:0000259" key="12">
    <source>
        <dbReference type="PROSITE" id="PS00624"/>
    </source>
</evidence>
<evidence type="ECO:0000256" key="8">
    <source>
        <dbReference type="RuleBase" id="RU003968"/>
    </source>
</evidence>
<dbReference type="PROSITE" id="PS00623">
    <property type="entry name" value="GMC_OXRED_1"/>
    <property type="match status" value="1"/>
</dbReference>
<feature type="binding site" evidence="7">
    <location>
        <position position="133"/>
    </location>
    <ligand>
        <name>FAD</name>
        <dbReference type="ChEBI" id="CHEBI:57692"/>
    </ligand>
</feature>
<evidence type="ECO:0000256" key="9">
    <source>
        <dbReference type="SAM" id="MobiDB-lite"/>
    </source>
</evidence>
<organism evidence="13 14">
    <name type="scientific">Phlebiopsis gigantea (strain 11061_1 CR5-6)</name>
    <name type="common">White-rot fungus</name>
    <name type="synonym">Peniophora gigantea</name>
    <dbReference type="NCBI Taxonomy" id="745531"/>
    <lineage>
        <taxon>Eukaryota</taxon>
        <taxon>Fungi</taxon>
        <taxon>Dikarya</taxon>
        <taxon>Basidiomycota</taxon>
        <taxon>Agaricomycotina</taxon>
        <taxon>Agaricomycetes</taxon>
        <taxon>Polyporales</taxon>
        <taxon>Phanerochaetaceae</taxon>
        <taxon>Phlebiopsis</taxon>
    </lineage>
</organism>
<keyword evidence="5" id="KW-0560">Oxidoreductase</keyword>